<organism evidence="1">
    <name type="scientific">uncultured Caudovirales phage</name>
    <dbReference type="NCBI Taxonomy" id="2100421"/>
    <lineage>
        <taxon>Viruses</taxon>
        <taxon>Duplodnaviria</taxon>
        <taxon>Heunggongvirae</taxon>
        <taxon>Uroviricota</taxon>
        <taxon>Caudoviricetes</taxon>
        <taxon>Peduoviridae</taxon>
        <taxon>Maltschvirus</taxon>
        <taxon>Maltschvirus maltsch</taxon>
    </lineage>
</organism>
<sequence length="89" mass="10356">MSLKIGSNLMSDIIDELKERVLDDAVREEVYSVLIEAFQDRDCDTLAECYGDDSAFDAAYDDIHFDEDDELNLDDYFEEDDEVEEEKDK</sequence>
<evidence type="ECO:0000313" key="1">
    <source>
        <dbReference type="EMBL" id="CAB4181925.1"/>
    </source>
</evidence>
<accession>A0A6J5QM50</accession>
<proteinExistence type="predicted"/>
<gene>
    <name evidence="1" type="ORF">UFOVP1071_85</name>
</gene>
<name>A0A6J5QM50_9CAUD</name>
<reference evidence="1" key="1">
    <citation type="submission" date="2020-05" db="EMBL/GenBank/DDBJ databases">
        <authorList>
            <person name="Chiriac C."/>
            <person name="Salcher M."/>
            <person name="Ghai R."/>
            <person name="Kavagutti S V."/>
        </authorList>
    </citation>
    <scope>NUCLEOTIDE SEQUENCE</scope>
</reference>
<protein>
    <submittedName>
        <fullName evidence="1">Uncharacterized protein</fullName>
    </submittedName>
</protein>
<dbReference type="EMBL" id="LR797022">
    <property type="protein sequence ID" value="CAB4181925.1"/>
    <property type="molecule type" value="Genomic_DNA"/>
</dbReference>